<evidence type="ECO:0000256" key="2">
    <source>
        <dbReference type="SAM" id="SignalP"/>
    </source>
</evidence>
<proteinExistence type="predicted"/>
<feature type="chain" id="PRO_5046892684" description="Lipoprotein" evidence="2">
    <location>
        <begin position="18"/>
        <end position="51"/>
    </location>
</feature>
<sequence length="51" mass="5675">MKLSIFWVAMFASACVAFNLPPEIPDDPPTMRPAADNCEHLGANGQRQCRR</sequence>
<evidence type="ECO:0008006" key="5">
    <source>
        <dbReference type="Google" id="ProtNLM"/>
    </source>
</evidence>
<protein>
    <recommendedName>
        <fullName evidence="5">Lipoprotein</fullName>
    </recommendedName>
</protein>
<accession>A0ABQ8NUE4</accession>
<reference evidence="3" key="1">
    <citation type="submission" date="2021-01" db="EMBL/GenBank/DDBJ databases">
        <title>Deciphering the adaptive evolutionary patterns associated with biogeogrpahic diversity in the finger millet blast pathogen Magnaporthe oryzae in Eastern Africa.</title>
        <authorList>
            <person name="Onyema G."/>
            <person name="Shittu T.A."/>
            <person name="Dodsworth S."/>
            <person name="Devilliers S."/>
            <person name="Muthumeenakshi S."/>
            <person name="Sreenivasaprasad S."/>
        </authorList>
    </citation>
    <scope>NUCLEOTIDE SEQUENCE</scope>
    <source>
        <strain evidence="3">D15/s37</strain>
    </source>
</reference>
<evidence type="ECO:0000313" key="3">
    <source>
        <dbReference type="EMBL" id="KAI6302237.1"/>
    </source>
</evidence>
<keyword evidence="2" id="KW-0732">Signal</keyword>
<keyword evidence="4" id="KW-1185">Reference proteome</keyword>
<dbReference type="PROSITE" id="PS51257">
    <property type="entry name" value="PROKAR_LIPOPROTEIN"/>
    <property type="match status" value="1"/>
</dbReference>
<dbReference type="Proteomes" id="UP001059893">
    <property type="component" value="Unassembled WGS sequence"/>
</dbReference>
<evidence type="ECO:0000313" key="4">
    <source>
        <dbReference type="Proteomes" id="UP001059893"/>
    </source>
</evidence>
<feature type="signal peptide" evidence="2">
    <location>
        <begin position="1"/>
        <end position="17"/>
    </location>
</feature>
<evidence type="ECO:0000256" key="1">
    <source>
        <dbReference type="SAM" id="MobiDB-lite"/>
    </source>
</evidence>
<organism evidence="3 4">
    <name type="scientific">Pyricularia grisea</name>
    <name type="common">Crabgrass-specific blast fungus</name>
    <name type="synonym">Magnaporthe grisea</name>
    <dbReference type="NCBI Taxonomy" id="148305"/>
    <lineage>
        <taxon>Eukaryota</taxon>
        <taxon>Fungi</taxon>
        <taxon>Dikarya</taxon>
        <taxon>Ascomycota</taxon>
        <taxon>Pezizomycotina</taxon>
        <taxon>Sordariomycetes</taxon>
        <taxon>Sordariomycetidae</taxon>
        <taxon>Magnaporthales</taxon>
        <taxon>Pyriculariaceae</taxon>
        <taxon>Pyricularia</taxon>
    </lineage>
</organism>
<gene>
    <name evidence="3" type="ORF">MCOR33_002419</name>
</gene>
<name>A0ABQ8NUE4_PYRGI</name>
<comment type="caution">
    <text evidence="3">The sequence shown here is derived from an EMBL/GenBank/DDBJ whole genome shotgun (WGS) entry which is preliminary data.</text>
</comment>
<dbReference type="EMBL" id="JABSND010000027">
    <property type="protein sequence ID" value="KAI6302237.1"/>
    <property type="molecule type" value="Genomic_DNA"/>
</dbReference>
<feature type="region of interest" description="Disordered" evidence="1">
    <location>
        <begin position="27"/>
        <end position="51"/>
    </location>
</feature>